<dbReference type="Gene3D" id="3.30.470.20">
    <property type="entry name" value="ATP-grasp fold, B domain"/>
    <property type="match status" value="1"/>
</dbReference>
<gene>
    <name evidence="2" type="ORF">SAMN04487894_10519</name>
</gene>
<dbReference type="OrthoDB" id="1704979at2"/>
<evidence type="ECO:0000313" key="3">
    <source>
        <dbReference type="Proteomes" id="UP000198757"/>
    </source>
</evidence>
<dbReference type="GO" id="GO:0016879">
    <property type="term" value="F:ligase activity, forming carbon-nitrogen bonds"/>
    <property type="evidence" value="ECO:0007669"/>
    <property type="project" value="TreeGrafter"/>
</dbReference>
<dbReference type="InterPro" id="IPR013815">
    <property type="entry name" value="ATP_grasp_subdomain_1"/>
</dbReference>
<accession>A0A1G6QTQ4</accession>
<dbReference type="EMBL" id="FMZO01000005">
    <property type="protein sequence ID" value="SDC95819.1"/>
    <property type="molecule type" value="Genomic_DNA"/>
</dbReference>
<dbReference type="Proteomes" id="UP000198757">
    <property type="component" value="Unassembled WGS sequence"/>
</dbReference>
<proteinExistence type="predicted"/>
<dbReference type="GO" id="GO:0005737">
    <property type="term" value="C:cytoplasm"/>
    <property type="evidence" value="ECO:0007669"/>
    <property type="project" value="TreeGrafter"/>
</dbReference>
<dbReference type="AlphaFoldDB" id="A0A1G6QTQ4"/>
<dbReference type="Gene3D" id="3.30.1490.20">
    <property type="entry name" value="ATP-grasp fold, A domain"/>
    <property type="match status" value="1"/>
</dbReference>
<evidence type="ECO:0000259" key="1">
    <source>
        <dbReference type="Pfam" id="PF08443"/>
    </source>
</evidence>
<dbReference type="SUPFAM" id="SSF56059">
    <property type="entry name" value="Glutathione synthetase ATP-binding domain-like"/>
    <property type="match status" value="1"/>
</dbReference>
<protein>
    <submittedName>
        <fullName evidence="2">RimK-like ATP-grasp domain-containing protein</fullName>
    </submittedName>
</protein>
<dbReference type="PANTHER" id="PTHR21621:SF0">
    <property type="entry name" value="BETA-CITRYLGLUTAMATE SYNTHASE B-RELATED"/>
    <property type="match status" value="1"/>
</dbReference>
<dbReference type="RefSeq" id="WP_090390030.1">
    <property type="nucleotide sequence ID" value="NZ_FMZO01000005.1"/>
</dbReference>
<dbReference type="PANTHER" id="PTHR21621">
    <property type="entry name" value="RIBOSOMAL PROTEIN S6 MODIFICATION PROTEIN"/>
    <property type="match status" value="1"/>
</dbReference>
<organism evidence="2 3">
    <name type="scientific">Niabella drilacis (strain DSM 25811 / CCM 8410 / CCUG 62505 / LMG 26954 / E90)</name>
    <dbReference type="NCBI Taxonomy" id="1285928"/>
    <lineage>
        <taxon>Bacteria</taxon>
        <taxon>Pseudomonadati</taxon>
        <taxon>Bacteroidota</taxon>
        <taxon>Chitinophagia</taxon>
        <taxon>Chitinophagales</taxon>
        <taxon>Chitinophagaceae</taxon>
        <taxon>Niabella</taxon>
    </lineage>
</organism>
<dbReference type="STRING" id="1285928.SAMN04487894_10519"/>
<name>A0A1G6QTQ4_NIADE</name>
<evidence type="ECO:0000313" key="2">
    <source>
        <dbReference type="EMBL" id="SDC95819.1"/>
    </source>
</evidence>
<dbReference type="Pfam" id="PF08443">
    <property type="entry name" value="RimK"/>
    <property type="match status" value="1"/>
</dbReference>
<keyword evidence="3" id="KW-1185">Reference proteome</keyword>
<sequence length="356" mass="41549">MVAIVDTKGRFSDRWIEYCKSRNIAYKIVNPYANNIIEELSECTIFLWHWHHADYKDQLFARQLLYALEQKEISVFPDFKTMWHFDDKLGQKYLLESIDAPLVKSYIFYSKEEAVQWTTATRFPVVFKLRGGAGSINVKLVHNKYQALGLIRKAFGKGFPLYNQTAIFNDTVSQFKKAKTVKNILRMLKWGGYVLFPPKSYRLFPKQKGYVYFQEFIPNNTFDIRIIVIDKKAFAIKRHTRKGDFRASGSGSISYAAKDIDIRCVQIGLEAAKKLHTQCVAYDFVFNEQNEPLIVEISYGFTMEAYDSCEGFWDRHLNWHPGRFNPQAWIIEALLKKNKPLNEPVSENRPSQTQDL</sequence>
<dbReference type="InterPro" id="IPR013651">
    <property type="entry name" value="ATP-grasp_RimK-type"/>
</dbReference>
<dbReference type="GO" id="GO:0005524">
    <property type="term" value="F:ATP binding"/>
    <property type="evidence" value="ECO:0007669"/>
    <property type="project" value="InterPro"/>
</dbReference>
<reference evidence="3" key="1">
    <citation type="submission" date="2016-10" db="EMBL/GenBank/DDBJ databases">
        <authorList>
            <person name="Varghese N."/>
            <person name="Submissions S."/>
        </authorList>
    </citation>
    <scope>NUCLEOTIDE SEQUENCE [LARGE SCALE GENOMIC DNA]</scope>
    <source>
        <strain evidence="3">DSM 25811 / CCM 8410 / LMG 26954 / E90</strain>
    </source>
</reference>
<feature type="domain" description="ATP-grasp fold RimK-type" evidence="1">
    <location>
        <begin position="212"/>
        <end position="298"/>
    </location>
</feature>